<evidence type="ECO:0000256" key="5">
    <source>
        <dbReference type="ARBA" id="ARBA00023136"/>
    </source>
</evidence>
<dbReference type="InterPro" id="IPR000620">
    <property type="entry name" value="EamA_dom"/>
</dbReference>
<evidence type="ECO:0000256" key="3">
    <source>
        <dbReference type="ARBA" id="ARBA00022692"/>
    </source>
</evidence>
<evidence type="ECO:0000256" key="2">
    <source>
        <dbReference type="ARBA" id="ARBA00007362"/>
    </source>
</evidence>
<feature type="transmembrane region" description="Helical" evidence="6">
    <location>
        <begin position="53"/>
        <end position="70"/>
    </location>
</feature>
<keyword evidence="3 6" id="KW-0812">Transmembrane</keyword>
<dbReference type="InterPro" id="IPR037185">
    <property type="entry name" value="EmrE-like"/>
</dbReference>
<keyword evidence="4 6" id="KW-1133">Transmembrane helix</keyword>
<accession>A0A4R5VQL9</accession>
<feature type="transmembrane region" description="Helical" evidence="6">
    <location>
        <begin position="135"/>
        <end position="153"/>
    </location>
</feature>
<dbReference type="AlphaFoldDB" id="A0A4R5VQL9"/>
<evidence type="ECO:0000313" key="8">
    <source>
        <dbReference type="EMBL" id="TDK60825.1"/>
    </source>
</evidence>
<dbReference type="EMBL" id="SMYO01000006">
    <property type="protein sequence ID" value="TDK60825.1"/>
    <property type="molecule type" value="Genomic_DNA"/>
</dbReference>
<feature type="transmembrane region" description="Helical" evidence="6">
    <location>
        <begin position="227"/>
        <end position="245"/>
    </location>
</feature>
<dbReference type="PANTHER" id="PTHR32322">
    <property type="entry name" value="INNER MEMBRANE TRANSPORTER"/>
    <property type="match status" value="1"/>
</dbReference>
<proteinExistence type="inferred from homology"/>
<evidence type="ECO:0000256" key="6">
    <source>
        <dbReference type="SAM" id="Phobius"/>
    </source>
</evidence>
<feature type="transmembrane region" description="Helical" evidence="6">
    <location>
        <begin position="106"/>
        <end position="128"/>
    </location>
</feature>
<reference evidence="8 9" key="1">
    <citation type="submission" date="2019-03" db="EMBL/GenBank/DDBJ databases">
        <title>Bacillus niacini sp. nov. a Nicotinate-Metabolizing Mesophile Isolated from Soil.</title>
        <authorList>
            <person name="Zhang G."/>
        </authorList>
    </citation>
    <scope>NUCLEOTIDE SEQUENCE [LARGE SCALE GENOMIC DNA]</scope>
    <source>
        <strain evidence="8 9">WN066</strain>
    </source>
</reference>
<name>A0A4R5VQL9_9BACI</name>
<dbReference type="Pfam" id="PF00892">
    <property type="entry name" value="EamA"/>
    <property type="match status" value="2"/>
</dbReference>
<dbReference type="GO" id="GO:0016020">
    <property type="term" value="C:membrane"/>
    <property type="evidence" value="ECO:0007669"/>
    <property type="project" value="UniProtKB-SubCell"/>
</dbReference>
<organism evidence="8 9">
    <name type="scientific">Bacillus salipaludis</name>
    <dbReference type="NCBI Taxonomy" id="2547811"/>
    <lineage>
        <taxon>Bacteria</taxon>
        <taxon>Bacillati</taxon>
        <taxon>Bacillota</taxon>
        <taxon>Bacilli</taxon>
        <taxon>Bacillales</taxon>
        <taxon>Bacillaceae</taxon>
        <taxon>Bacillus</taxon>
    </lineage>
</organism>
<gene>
    <name evidence="8" type="ORF">E2K98_13950</name>
</gene>
<feature type="transmembrane region" description="Helical" evidence="6">
    <location>
        <begin position="282"/>
        <end position="300"/>
    </location>
</feature>
<protein>
    <submittedName>
        <fullName evidence="8">DMT family transporter</fullName>
    </submittedName>
</protein>
<comment type="caution">
    <text evidence="8">The sequence shown here is derived from an EMBL/GenBank/DDBJ whole genome shotgun (WGS) entry which is preliminary data.</text>
</comment>
<comment type="similarity">
    <text evidence="2">Belongs to the EamA transporter family.</text>
</comment>
<evidence type="ECO:0000256" key="4">
    <source>
        <dbReference type="ARBA" id="ARBA00022989"/>
    </source>
</evidence>
<keyword evidence="5 6" id="KW-0472">Membrane</keyword>
<comment type="subcellular location">
    <subcellularLocation>
        <location evidence="1">Endomembrane system</location>
        <topology evidence="1">Multi-pass membrane protein</topology>
    </subcellularLocation>
</comment>
<evidence type="ECO:0000313" key="9">
    <source>
        <dbReference type="Proteomes" id="UP000295132"/>
    </source>
</evidence>
<feature type="transmembrane region" description="Helical" evidence="6">
    <location>
        <begin position="257"/>
        <end position="276"/>
    </location>
</feature>
<dbReference type="Proteomes" id="UP000295132">
    <property type="component" value="Unassembled WGS sequence"/>
</dbReference>
<dbReference type="Gene3D" id="1.10.3730.20">
    <property type="match status" value="1"/>
</dbReference>
<dbReference type="PANTHER" id="PTHR32322:SF2">
    <property type="entry name" value="EAMA DOMAIN-CONTAINING PROTEIN"/>
    <property type="match status" value="1"/>
</dbReference>
<evidence type="ECO:0000259" key="7">
    <source>
        <dbReference type="Pfam" id="PF00892"/>
    </source>
</evidence>
<feature type="domain" description="EamA" evidence="7">
    <location>
        <begin position="19"/>
        <end position="151"/>
    </location>
</feature>
<sequence length="315" mass="34016">MCLPDDGPYLNDGGIFMKKGVLLLVLATILWGGNYICGRYLAPALPATLLNTIRWAISTFILWALLALNKKKFPIFSKWKELLILGFLGIFAFSTLNYLGLRSLSASYAGMISAGIPIAILFFTPLFLKEQIKAKSWFGALVSIVGVILLVQGKQGGTTYASMIGIVEILLSCLAWGVYTVLGKKYGSKIDPLTMTAGASFYGTILSAISCIGTVHPDMIHMTATAWFAVAFVSTLASVLAFFAWNAGVKIVGPALSAPFINLLPVWTVVFGVLLLHERFSILTLVGGVITIIGAILATYRRPENKKMKNHAKAS</sequence>
<dbReference type="InterPro" id="IPR050638">
    <property type="entry name" value="AA-Vitamin_Transporters"/>
</dbReference>
<feature type="transmembrane region" description="Helical" evidence="6">
    <location>
        <begin position="82"/>
        <end position="100"/>
    </location>
</feature>
<feature type="transmembrane region" description="Helical" evidence="6">
    <location>
        <begin position="159"/>
        <end position="182"/>
    </location>
</feature>
<dbReference type="SUPFAM" id="SSF103481">
    <property type="entry name" value="Multidrug resistance efflux transporter EmrE"/>
    <property type="match status" value="2"/>
</dbReference>
<feature type="transmembrane region" description="Helical" evidence="6">
    <location>
        <begin position="194"/>
        <end position="215"/>
    </location>
</feature>
<evidence type="ECO:0000256" key="1">
    <source>
        <dbReference type="ARBA" id="ARBA00004127"/>
    </source>
</evidence>
<feature type="transmembrane region" description="Helical" evidence="6">
    <location>
        <begin position="21"/>
        <end position="41"/>
    </location>
</feature>
<feature type="domain" description="EamA" evidence="7">
    <location>
        <begin position="164"/>
        <end position="299"/>
    </location>
</feature>